<proteinExistence type="predicted"/>
<dbReference type="EMBL" id="VTPC01008130">
    <property type="protein sequence ID" value="KAF2893245.1"/>
    <property type="molecule type" value="Genomic_DNA"/>
</dbReference>
<reference evidence="1" key="1">
    <citation type="submission" date="2019-08" db="EMBL/GenBank/DDBJ databases">
        <title>The genome of the North American firefly Photinus pyralis.</title>
        <authorList>
            <consortium name="Photinus pyralis genome working group"/>
            <person name="Fallon T.R."/>
            <person name="Sander Lower S.E."/>
            <person name="Weng J.-K."/>
        </authorList>
    </citation>
    <scope>NUCLEOTIDE SEQUENCE</scope>
    <source>
        <strain evidence="1">TRF0915ILg1</strain>
        <tissue evidence="1">Whole body</tissue>
    </source>
</reference>
<sequence>MFICGYVLIKNLQYIKSFRVLSAINLIDHKMLQSSLILLNRQVVAQRLTRYYRIASKQNSDLNHAVSEAEKVVGYPTSFLNLRWLLTDELANVALHFRKLIGTNHPLLQTARKLFIGNAMPAWGLIVLLISKAGGLNTYFPENERDATAGVLHSQRALAEVTEMIRTSNLIHKSLLNMDEKTKGDIMDLNFGNKIALLSGDYLLSKSYHELACLRNQNLNELMSSALRDLVDAEFICPRDKQDLPLPSKPINTQTNVTIVDHFDTKPYNISEVLGNPYAEWTLRNILGGASLLGKSCQGTLKLARHPENVQELGYLFGKNLALAWQAQLEQEAFISTSGSENFSLVCAPVMIHLHYDSGLYEKIEKGKDDVRDIDYEDLRRAIQNGPALEKTKELQKELSCNALDVLFKLPCSDARTALENIINTML</sequence>
<dbReference type="SUPFAM" id="SSF48576">
    <property type="entry name" value="Terpenoid synthases"/>
    <property type="match status" value="1"/>
</dbReference>
<dbReference type="GO" id="GO:0006744">
    <property type="term" value="P:ubiquinone biosynthetic process"/>
    <property type="evidence" value="ECO:0007669"/>
    <property type="project" value="TreeGrafter"/>
</dbReference>
<evidence type="ECO:0008006" key="3">
    <source>
        <dbReference type="Google" id="ProtNLM"/>
    </source>
</evidence>
<name>A0A8K0D1U7_IGNLU</name>
<dbReference type="AlphaFoldDB" id="A0A8K0D1U7"/>
<dbReference type="Proteomes" id="UP000801492">
    <property type="component" value="Unassembled WGS sequence"/>
</dbReference>
<gene>
    <name evidence="1" type="ORF">ILUMI_12936</name>
</gene>
<dbReference type="GO" id="GO:0008299">
    <property type="term" value="P:isoprenoid biosynthetic process"/>
    <property type="evidence" value="ECO:0007669"/>
    <property type="project" value="TreeGrafter"/>
</dbReference>
<dbReference type="GO" id="GO:0005739">
    <property type="term" value="C:mitochondrion"/>
    <property type="evidence" value="ECO:0007669"/>
    <property type="project" value="TreeGrafter"/>
</dbReference>
<evidence type="ECO:0000313" key="1">
    <source>
        <dbReference type="EMBL" id="KAF2893245.1"/>
    </source>
</evidence>
<dbReference type="GO" id="GO:1990234">
    <property type="term" value="C:transferase complex"/>
    <property type="evidence" value="ECO:0007669"/>
    <property type="project" value="TreeGrafter"/>
</dbReference>
<organism evidence="1 2">
    <name type="scientific">Ignelater luminosus</name>
    <name type="common">Cucubano</name>
    <name type="synonym">Pyrophorus luminosus</name>
    <dbReference type="NCBI Taxonomy" id="2038154"/>
    <lineage>
        <taxon>Eukaryota</taxon>
        <taxon>Metazoa</taxon>
        <taxon>Ecdysozoa</taxon>
        <taxon>Arthropoda</taxon>
        <taxon>Hexapoda</taxon>
        <taxon>Insecta</taxon>
        <taxon>Pterygota</taxon>
        <taxon>Neoptera</taxon>
        <taxon>Endopterygota</taxon>
        <taxon>Coleoptera</taxon>
        <taxon>Polyphaga</taxon>
        <taxon>Elateriformia</taxon>
        <taxon>Elateroidea</taxon>
        <taxon>Elateridae</taxon>
        <taxon>Agrypninae</taxon>
        <taxon>Pyrophorini</taxon>
        <taxon>Ignelater</taxon>
    </lineage>
</organism>
<dbReference type="Gene3D" id="1.10.600.10">
    <property type="entry name" value="Farnesyl Diphosphate Synthase"/>
    <property type="match status" value="1"/>
</dbReference>
<evidence type="ECO:0000313" key="2">
    <source>
        <dbReference type="Proteomes" id="UP000801492"/>
    </source>
</evidence>
<dbReference type="PANTHER" id="PTHR12001">
    <property type="entry name" value="GERANYLGERANYL PYROPHOSPHATE SYNTHASE"/>
    <property type="match status" value="1"/>
</dbReference>
<dbReference type="PANTHER" id="PTHR12001:SF55">
    <property type="entry name" value="ALL TRANS-POLYPRENYL-DIPHOSPHATE SYNTHASE PDSS2"/>
    <property type="match status" value="1"/>
</dbReference>
<accession>A0A8K0D1U7</accession>
<keyword evidence="2" id="KW-1185">Reference proteome</keyword>
<dbReference type="InterPro" id="IPR008949">
    <property type="entry name" value="Isoprenoid_synthase_dom_sf"/>
</dbReference>
<dbReference type="OrthoDB" id="9983019at2759"/>
<dbReference type="GO" id="GO:0004659">
    <property type="term" value="F:prenyltransferase activity"/>
    <property type="evidence" value="ECO:0007669"/>
    <property type="project" value="TreeGrafter"/>
</dbReference>
<comment type="caution">
    <text evidence="1">The sequence shown here is derived from an EMBL/GenBank/DDBJ whole genome shotgun (WGS) entry which is preliminary data.</text>
</comment>
<protein>
    <recommendedName>
        <fullName evidence="3">Decaprenyl-diphosphate synthase subunit 2</fullName>
    </recommendedName>
</protein>